<evidence type="ECO:0000256" key="5">
    <source>
        <dbReference type="ARBA" id="ARBA00022694"/>
    </source>
</evidence>
<keyword evidence="3 6" id="KW-0808">Transferase</keyword>
<comment type="catalytic activity">
    <reaction evidence="6">
        <text>adenosine(37) in tRNA1(Val) + S-adenosyl-L-methionine = N(6)-methyladenosine(37) in tRNA1(Val) + S-adenosyl-L-homocysteine + H(+)</text>
        <dbReference type="Rhea" id="RHEA:43160"/>
        <dbReference type="Rhea" id="RHEA-COMP:10369"/>
        <dbReference type="Rhea" id="RHEA-COMP:10370"/>
        <dbReference type="ChEBI" id="CHEBI:15378"/>
        <dbReference type="ChEBI" id="CHEBI:57856"/>
        <dbReference type="ChEBI" id="CHEBI:59789"/>
        <dbReference type="ChEBI" id="CHEBI:74411"/>
        <dbReference type="ChEBI" id="CHEBI:74449"/>
        <dbReference type="EC" id="2.1.1.223"/>
    </reaction>
</comment>
<sequence length="264" mass="29243">MLINITYARVQYSSNINFIQTMSTFRFQQFSVLQKHSGMKICTDAVLFGAMAPVKQGDQVLDIGAGTGVLTLMAAQLDAAKVTAVELTQEAYQEANINVNNSPWAERLELVHQDIQSFALTADRQYDLIISNPPFFENHLKTVDTLRNAARHTDQLPFADLISVAGSLLAPQGLFYLLLPAHAVTKFSAQASASGFYLINQTDFRGYAHNEAKVSALTFSRIAAVLQIRLLTIYESHNVYSSDSAAYLADFLLRFARAEPKRLS</sequence>
<keyword evidence="9" id="KW-1185">Reference proteome</keyword>
<accession>A0AA43Q1B3</accession>
<dbReference type="GO" id="GO:0005737">
    <property type="term" value="C:cytoplasm"/>
    <property type="evidence" value="ECO:0007669"/>
    <property type="project" value="UniProtKB-SubCell"/>
</dbReference>
<evidence type="ECO:0000259" key="7">
    <source>
        <dbReference type="SMART" id="SM00650"/>
    </source>
</evidence>
<dbReference type="Pfam" id="PF05175">
    <property type="entry name" value="MTS"/>
    <property type="match status" value="1"/>
</dbReference>
<evidence type="ECO:0000256" key="4">
    <source>
        <dbReference type="ARBA" id="ARBA00022691"/>
    </source>
</evidence>
<dbReference type="InterPro" id="IPR022882">
    <property type="entry name" value="tRNA_adenine-N6_MeTrfase"/>
</dbReference>
<organism evidence="8 9">
    <name type="scientific">Candidatus Methylobacter titanis</name>
    <dbReference type="NCBI Taxonomy" id="3053457"/>
    <lineage>
        <taxon>Bacteria</taxon>
        <taxon>Pseudomonadati</taxon>
        <taxon>Pseudomonadota</taxon>
        <taxon>Gammaproteobacteria</taxon>
        <taxon>Methylococcales</taxon>
        <taxon>Methylococcaceae</taxon>
        <taxon>Methylobacter</taxon>
    </lineage>
</organism>
<dbReference type="InterPro" id="IPR020598">
    <property type="entry name" value="rRNA_Ade_methylase_Trfase_N"/>
</dbReference>
<proteinExistence type="inferred from homology"/>
<dbReference type="GO" id="GO:0003676">
    <property type="term" value="F:nucleic acid binding"/>
    <property type="evidence" value="ECO:0007669"/>
    <property type="project" value="InterPro"/>
</dbReference>
<dbReference type="GO" id="GO:0008033">
    <property type="term" value="P:tRNA processing"/>
    <property type="evidence" value="ECO:0007669"/>
    <property type="project" value="UniProtKB-UniRule"/>
</dbReference>
<keyword evidence="2 6" id="KW-0489">Methyltransferase</keyword>
<reference evidence="8" key="1">
    <citation type="submission" date="2023-01" db="EMBL/GenBank/DDBJ databases">
        <title>Biogeochemical cycle of methane in antarctic sediments.</title>
        <authorList>
            <person name="Roldan D.M."/>
            <person name="Menes R.J."/>
        </authorList>
    </citation>
    <scope>NUCLEOTIDE SEQUENCE [LARGE SCALE GENOMIC DNA]</scope>
    <source>
        <strain evidence="8">K-2018 MAG008</strain>
    </source>
</reference>
<evidence type="ECO:0000256" key="3">
    <source>
        <dbReference type="ARBA" id="ARBA00022679"/>
    </source>
</evidence>
<evidence type="ECO:0000256" key="1">
    <source>
        <dbReference type="ARBA" id="ARBA00022490"/>
    </source>
</evidence>
<comment type="subcellular location">
    <subcellularLocation>
        <location evidence="6">Cytoplasm</location>
    </subcellularLocation>
</comment>
<dbReference type="GO" id="GO:0016430">
    <property type="term" value="F:tRNA (adenine-N6)-methyltransferase activity"/>
    <property type="evidence" value="ECO:0007669"/>
    <property type="project" value="UniProtKB-UniRule"/>
</dbReference>
<comment type="function">
    <text evidence="6">Specifically methylates the adenine in position 37 of tRNA(1)(Val) (anticodon cmo5UAC).</text>
</comment>
<gene>
    <name evidence="8" type="ORF">PSU93_02090</name>
</gene>
<dbReference type="AlphaFoldDB" id="A0AA43Q1B3"/>
<dbReference type="PANTHER" id="PTHR47739">
    <property type="entry name" value="TRNA1(VAL) (ADENINE(37)-N6)-METHYLTRANSFERASE"/>
    <property type="match status" value="1"/>
</dbReference>
<feature type="domain" description="Ribosomal RNA adenine methylase transferase N-terminal" evidence="7">
    <location>
        <begin position="46"/>
        <end position="203"/>
    </location>
</feature>
<evidence type="ECO:0000313" key="8">
    <source>
        <dbReference type="EMBL" id="MDI1229923.1"/>
    </source>
</evidence>
<dbReference type="Proteomes" id="UP001160519">
    <property type="component" value="Unassembled WGS sequence"/>
</dbReference>
<dbReference type="Gene3D" id="3.40.50.150">
    <property type="entry name" value="Vaccinia Virus protein VP39"/>
    <property type="match status" value="1"/>
</dbReference>
<keyword evidence="5 6" id="KW-0819">tRNA processing</keyword>
<dbReference type="CDD" id="cd02440">
    <property type="entry name" value="AdoMet_MTases"/>
    <property type="match status" value="1"/>
</dbReference>
<dbReference type="SMART" id="SM00650">
    <property type="entry name" value="rADc"/>
    <property type="match status" value="1"/>
</dbReference>
<evidence type="ECO:0000256" key="6">
    <source>
        <dbReference type="HAMAP-Rule" id="MF_01872"/>
    </source>
</evidence>
<comment type="caution">
    <text evidence="8">The sequence shown here is derived from an EMBL/GenBank/DDBJ whole genome shotgun (WGS) entry which is preliminary data.</text>
</comment>
<evidence type="ECO:0000256" key="2">
    <source>
        <dbReference type="ARBA" id="ARBA00022603"/>
    </source>
</evidence>
<dbReference type="EMBL" id="JAQSDF010000003">
    <property type="protein sequence ID" value="MDI1229923.1"/>
    <property type="molecule type" value="Genomic_DNA"/>
</dbReference>
<keyword evidence="1 6" id="KW-0963">Cytoplasm</keyword>
<keyword evidence="4 6" id="KW-0949">S-adenosyl-L-methionine</keyword>
<dbReference type="SUPFAM" id="SSF53335">
    <property type="entry name" value="S-adenosyl-L-methionine-dependent methyltransferases"/>
    <property type="match status" value="1"/>
</dbReference>
<comment type="similarity">
    <text evidence="6">Belongs to the methyltransferase superfamily. tRNA (adenine-N(6)-)-methyltransferase family.</text>
</comment>
<dbReference type="InterPro" id="IPR050210">
    <property type="entry name" value="tRNA_Adenine-N(6)_MTase"/>
</dbReference>
<dbReference type="PANTHER" id="PTHR47739:SF1">
    <property type="entry name" value="TRNA1(VAL) (ADENINE(37)-N6)-METHYLTRANSFERASE"/>
    <property type="match status" value="1"/>
</dbReference>
<name>A0AA43Q1B3_9GAMM</name>
<dbReference type="PROSITE" id="PS00092">
    <property type="entry name" value="N6_MTASE"/>
    <property type="match status" value="1"/>
</dbReference>
<evidence type="ECO:0000313" key="9">
    <source>
        <dbReference type="Proteomes" id="UP001160519"/>
    </source>
</evidence>
<dbReference type="InterPro" id="IPR002052">
    <property type="entry name" value="DNA_methylase_N6_adenine_CS"/>
</dbReference>
<dbReference type="InterPro" id="IPR007848">
    <property type="entry name" value="Small_mtfrase_dom"/>
</dbReference>
<dbReference type="InterPro" id="IPR029063">
    <property type="entry name" value="SAM-dependent_MTases_sf"/>
</dbReference>
<dbReference type="GO" id="GO:0000179">
    <property type="term" value="F:rRNA (adenine-N6,N6-)-dimethyltransferase activity"/>
    <property type="evidence" value="ECO:0007669"/>
    <property type="project" value="InterPro"/>
</dbReference>
<protein>
    <recommendedName>
        <fullName evidence="6">tRNA1(Val) (adenine(37)-N6)-methyltransferase</fullName>
        <ecNumber evidence="6">2.1.1.223</ecNumber>
    </recommendedName>
    <alternativeName>
        <fullName evidence="6">tRNA m6A37 methyltransferase</fullName>
    </alternativeName>
</protein>
<dbReference type="HAMAP" id="MF_01872">
    <property type="entry name" value="tRNA_methyltr_YfiC"/>
    <property type="match status" value="1"/>
</dbReference>
<dbReference type="EC" id="2.1.1.223" evidence="6"/>